<evidence type="ECO:0000313" key="3">
    <source>
        <dbReference type="EMBL" id="GAA0243875.1"/>
    </source>
</evidence>
<dbReference type="Gene3D" id="1.20.1170.10">
    <property type="match status" value="1"/>
</dbReference>
<keyword evidence="2" id="KW-1133">Transmembrane helix</keyword>
<protein>
    <submittedName>
        <fullName evidence="3">Uncharacterized protein</fullName>
    </submittedName>
</protein>
<sequence>MSDPGYGNQNGPYQPGSPYPTDPRATPPPAADPWAQPAASPFPATSGTPDEYAAPVSGAEYSVPGLAPQPVPPTSAPPTAVPGHAPAPVSAPPPPSAPPHPGVPNYGRPASAGYGPAYATGPIPTGGYPTAPLPGAAEVGPSAVGRPPGGRNRLVAILGAATAVLLVVGLTMSGLYIAKNGEQNDTQAKLTAAEKTIEERDSKVSTLEKDLTDTKTKLTNTEQQLDGTKDSLGTANSDKQIIAKCLKLVIQALDAIGKGDKAKTDSLIAQLDAPCTKAEKLLPAE</sequence>
<feature type="compositionally biased region" description="Pro residues" evidence="1">
    <location>
        <begin position="89"/>
        <end position="102"/>
    </location>
</feature>
<feature type="compositionally biased region" description="Pro residues" evidence="1">
    <location>
        <begin position="15"/>
        <end position="31"/>
    </location>
</feature>
<comment type="caution">
    <text evidence="3">The sequence shown here is derived from an EMBL/GenBank/DDBJ whole genome shotgun (WGS) entry which is preliminary data.</text>
</comment>
<organism evidence="3 4">
    <name type="scientific">Cryptosporangium japonicum</name>
    <dbReference type="NCBI Taxonomy" id="80872"/>
    <lineage>
        <taxon>Bacteria</taxon>
        <taxon>Bacillati</taxon>
        <taxon>Actinomycetota</taxon>
        <taxon>Actinomycetes</taxon>
        <taxon>Cryptosporangiales</taxon>
        <taxon>Cryptosporangiaceae</taxon>
        <taxon>Cryptosporangium</taxon>
    </lineage>
</organism>
<dbReference type="RefSeq" id="WP_344649590.1">
    <property type="nucleotide sequence ID" value="NZ_BAAAGX010000012.1"/>
</dbReference>
<dbReference type="Proteomes" id="UP001500967">
    <property type="component" value="Unassembled WGS sequence"/>
</dbReference>
<gene>
    <name evidence="3" type="ORF">GCM10009539_31660</name>
</gene>
<reference evidence="3 4" key="1">
    <citation type="journal article" date="2019" name="Int. J. Syst. Evol. Microbiol.">
        <title>The Global Catalogue of Microorganisms (GCM) 10K type strain sequencing project: providing services to taxonomists for standard genome sequencing and annotation.</title>
        <authorList>
            <consortium name="The Broad Institute Genomics Platform"/>
            <consortium name="The Broad Institute Genome Sequencing Center for Infectious Disease"/>
            <person name="Wu L."/>
            <person name="Ma J."/>
        </authorList>
    </citation>
    <scope>NUCLEOTIDE SEQUENCE [LARGE SCALE GENOMIC DNA]</scope>
    <source>
        <strain evidence="3 4">JCM 10425</strain>
    </source>
</reference>
<keyword evidence="4" id="KW-1185">Reference proteome</keyword>
<dbReference type="EMBL" id="BAAAGX010000012">
    <property type="protein sequence ID" value="GAA0243875.1"/>
    <property type="molecule type" value="Genomic_DNA"/>
</dbReference>
<evidence type="ECO:0000256" key="2">
    <source>
        <dbReference type="SAM" id="Phobius"/>
    </source>
</evidence>
<dbReference type="PRINTS" id="PR01217">
    <property type="entry name" value="PRICHEXTENSN"/>
</dbReference>
<feature type="compositionally biased region" description="Pro residues" evidence="1">
    <location>
        <begin position="67"/>
        <end position="80"/>
    </location>
</feature>
<proteinExistence type="predicted"/>
<feature type="compositionally biased region" description="Low complexity" evidence="1">
    <location>
        <begin position="32"/>
        <end position="41"/>
    </location>
</feature>
<name>A0ABN0UA91_9ACTN</name>
<evidence type="ECO:0000256" key="1">
    <source>
        <dbReference type="SAM" id="MobiDB-lite"/>
    </source>
</evidence>
<evidence type="ECO:0000313" key="4">
    <source>
        <dbReference type="Proteomes" id="UP001500967"/>
    </source>
</evidence>
<feature type="region of interest" description="Disordered" evidence="1">
    <location>
        <begin position="1"/>
        <end position="108"/>
    </location>
</feature>
<feature type="transmembrane region" description="Helical" evidence="2">
    <location>
        <begin position="154"/>
        <end position="178"/>
    </location>
</feature>
<keyword evidence="2" id="KW-0812">Transmembrane</keyword>
<dbReference type="SUPFAM" id="SSF57997">
    <property type="entry name" value="Tropomyosin"/>
    <property type="match status" value="1"/>
</dbReference>
<accession>A0ABN0UA91</accession>
<keyword evidence="2" id="KW-0472">Membrane</keyword>